<reference evidence="2 3" key="1">
    <citation type="journal article" date="2015" name="Mol. Biochem. Parasitol.">
        <title>Identification of polymorphic genes for use in assemblage B genotyping assays through comparative genomics of multiple assemblage B Giardia duodenalis isolates.</title>
        <authorList>
            <person name="Wielinga C."/>
            <person name="Thompson R.C."/>
            <person name="Monis P."/>
            <person name="Ryan U."/>
        </authorList>
    </citation>
    <scope>NUCLEOTIDE SEQUENCE [LARGE SCALE GENOMIC DNA]</scope>
    <source>
        <strain evidence="2 3">BAH15c1</strain>
    </source>
</reference>
<gene>
    <name evidence="2" type="ORF">QR46_1446</name>
</gene>
<dbReference type="Proteomes" id="UP000070089">
    <property type="component" value="Unassembled WGS sequence"/>
</dbReference>
<dbReference type="VEuPathDB" id="GiardiaDB:QR46_1446"/>
<feature type="coiled-coil region" evidence="1">
    <location>
        <begin position="64"/>
        <end position="91"/>
    </location>
</feature>
<evidence type="ECO:0000313" key="2">
    <source>
        <dbReference type="EMBL" id="KWX14561.1"/>
    </source>
</evidence>
<keyword evidence="1" id="KW-0175">Coiled coil</keyword>
<proteinExistence type="predicted"/>
<evidence type="ECO:0000313" key="3">
    <source>
        <dbReference type="Proteomes" id="UP000070089"/>
    </source>
</evidence>
<accession>A0A132NWW2</accession>
<dbReference type="OrthoDB" id="10255755at2759"/>
<dbReference type="AlphaFoldDB" id="A0A132NWW2"/>
<evidence type="ECO:0000256" key="1">
    <source>
        <dbReference type="SAM" id="Coils"/>
    </source>
</evidence>
<organism evidence="2 3">
    <name type="scientific">Giardia duodenalis assemblage B</name>
    <dbReference type="NCBI Taxonomy" id="1394984"/>
    <lineage>
        <taxon>Eukaryota</taxon>
        <taxon>Metamonada</taxon>
        <taxon>Diplomonadida</taxon>
        <taxon>Hexamitidae</taxon>
        <taxon>Giardiinae</taxon>
        <taxon>Giardia</taxon>
    </lineage>
</organism>
<name>A0A132NWW2_GIAIN</name>
<comment type="caution">
    <text evidence="2">The sequence shown here is derived from an EMBL/GenBank/DDBJ whole genome shotgun (WGS) entry which is preliminary data.</text>
</comment>
<sequence length="483" mass="53056">MSALAHICHQLGYSSRETAALAWINDMPILKHALEFIASDFIVLSKHEVSLLEEVPQSIRNLSEEALDQKIAALEEELLELQQQHSGLSDSIQSAMPYLNELASDIEQVLIPEELPDLAPEVEGLQMKVRQNTISILDMPDDLQAQLTVIRQSFDEDAKNKCSPQQLEAFIQKEDRFIQLISATAKEINLSVDSVQSDIERYSAECSAAIVYHRDSMNTVVHRKLNHLLCTSRLQKLSESLPLYAAGKFLPQFQTTLKEFLSVHNEYKDLLTSCSNLAKTVICCPEALSQQLVAEALLQRCSDVKGQALDIILEAASDASSRGQQGLEHAEDKNKTINAVMNASGELLESLSCLYNDHISSSVAAAKLMAAAKEELVVSPTSALGYQAVVSALSKSTLRGAAQVADALLFVLKGNRSDWKNSTVDLSEVLDLQDRSVSAIEERLSGGQAQTAALARLQQAIQEMQDTLEHYSSILGPRLRACN</sequence>
<protein>
    <submittedName>
        <fullName evidence="2">Uncharacterized protein</fullName>
    </submittedName>
</protein>
<dbReference type="EMBL" id="JXTI01000029">
    <property type="protein sequence ID" value="KWX14561.1"/>
    <property type="molecule type" value="Genomic_DNA"/>
</dbReference>